<dbReference type="InterPro" id="IPR050796">
    <property type="entry name" value="SCF_F-box_component"/>
</dbReference>
<gene>
    <name evidence="2" type="ORF">SASPL_110225</name>
</gene>
<organism evidence="2">
    <name type="scientific">Salvia splendens</name>
    <name type="common">Scarlet sage</name>
    <dbReference type="NCBI Taxonomy" id="180675"/>
    <lineage>
        <taxon>Eukaryota</taxon>
        <taxon>Viridiplantae</taxon>
        <taxon>Streptophyta</taxon>
        <taxon>Embryophyta</taxon>
        <taxon>Tracheophyta</taxon>
        <taxon>Spermatophyta</taxon>
        <taxon>Magnoliopsida</taxon>
        <taxon>eudicotyledons</taxon>
        <taxon>Gunneridae</taxon>
        <taxon>Pentapetalae</taxon>
        <taxon>asterids</taxon>
        <taxon>lamiids</taxon>
        <taxon>Lamiales</taxon>
        <taxon>Lamiaceae</taxon>
        <taxon>Nepetoideae</taxon>
        <taxon>Mentheae</taxon>
        <taxon>Salviinae</taxon>
        <taxon>Salvia</taxon>
        <taxon>Salvia subgen. Calosphace</taxon>
        <taxon>core Calosphace</taxon>
    </lineage>
</organism>
<dbReference type="PROSITE" id="PS50181">
    <property type="entry name" value="FBOX"/>
    <property type="match status" value="1"/>
</dbReference>
<dbReference type="InterPro" id="IPR001810">
    <property type="entry name" value="F-box_dom"/>
</dbReference>
<dbReference type="Pfam" id="PF12937">
    <property type="entry name" value="F-box-like"/>
    <property type="match status" value="1"/>
</dbReference>
<dbReference type="PANTHER" id="PTHR31672">
    <property type="entry name" value="BNACNNG10540D PROTEIN"/>
    <property type="match status" value="1"/>
</dbReference>
<evidence type="ECO:0000313" key="3">
    <source>
        <dbReference type="Proteomes" id="UP000298416"/>
    </source>
</evidence>
<dbReference type="InterPro" id="IPR036047">
    <property type="entry name" value="F-box-like_dom_sf"/>
</dbReference>
<reference evidence="2" key="1">
    <citation type="submission" date="2018-01" db="EMBL/GenBank/DDBJ databases">
        <authorList>
            <person name="Mao J.F."/>
        </authorList>
    </citation>
    <scope>NUCLEOTIDE SEQUENCE</scope>
    <source>
        <strain evidence="2">Huo1</strain>
        <tissue evidence="2">Leaf</tissue>
    </source>
</reference>
<dbReference type="PANTHER" id="PTHR31672:SF12">
    <property type="entry name" value="F-BOX DOMAIN-CONTAINING PROTEIN"/>
    <property type="match status" value="1"/>
</dbReference>
<keyword evidence="3" id="KW-1185">Reference proteome</keyword>
<comment type="caution">
    <text evidence="2">The sequence shown here is derived from an EMBL/GenBank/DDBJ whole genome shotgun (WGS) entry which is preliminary data.</text>
</comment>
<evidence type="ECO:0000259" key="1">
    <source>
        <dbReference type="PROSITE" id="PS50181"/>
    </source>
</evidence>
<dbReference type="SUPFAM" id="SSF117281">
    <property type="entry name" value="Kelch motif"/>
    <property type="match status" value="1"/>
</dbReference>
<name>A0A8X9A279_SALSN</name>
<dbReference type="OrthoDB" id="7956040at2759"/>
<dbReference type="Gene3D" id="2.120.10.80">
    <property type="entry name" value="Kelch-type beta propeller"/>
    <property type="match status" value="1"/>
</dbReference>
<dbReference type="SMART" id="SM00256">
    <property type="entry name" value="FBOX"/>
    <property type="match status" value="1"/>
</dbReference>
<accession>A0A8X9A279</accession>
<dbReference type="SUPFAM" id="SSF81383">
    <property type="entry name" value="F-box domain"/>
    <property type="match status" value="1"/>
</dbReference>
<protein>
    <recommendedName>
        <fullName evidence="1">F-box domain-containing protein</fullName>
    </recommendedName>
</protein>
<dbReference type="Proteomes" id="UP000298416">
    <property type="component" value="Unassembled WGS sequence"/>
</dbReference>
<dbReference type="CDD" id="cd09917">
    <property type="entry name" value="F-box_SF"/>
    <property type="match status" value="1"/>
</dbReference>
<evidence type="ECO:0000313" key="2">
    <source>
        <dbReference type="EMBL" id="KAG6426012.1"/>
    </source>
</evidence>
<reference evidence="2" key="2">
    <citation type="submission" date="2020-08" db="EMBL/GenBank/DDBJ databases">
        <title>Plant Genome Project.</title>
        <authorList>
            <person name="Zhang R.-G."/>
        </authorList>
    </citation>
    <scope>NUCLEOTIDE SEQUENCE</scope>
    <source>
        <strain evidence="2">Huo1</strain>
        <tissue evidence="2">Leaf</tissue>
    </source>
</reference>
<dbReference type="EMBL" id="PNBA02000004">
    <property type="protein sequence ID" value="KAG6426012.1"/>
    <property type="molecule type" value="Genomic_DNA"/>
</dbReference>
<feature type="domain" description="F-box" evidence="1">
    <location>
        <begin position="1"/>
        <end position="33"/>
    </location>
</feature>
<dbReference type="Gene3D" id="1.20.1280.50">
    <property type="match status" value="1"/>
</dbReference>
<dbReference type="InterPro" id="IPR015915">
    <property type="entry name" value="Kelch-typ_b-propeller"/>
</dbReference>
<dbReference type="AlphaFoldDB" id="A0A8X9A279"/>
<sequence length="356" mass="38324">MWSNLPIDLLANIFSYLPPDSLARARATCKVWRATAELAVPRNRHPPWFLALPARSWGLTSCYAHNPIEDSWHKLDLDRGGASPPPLKPIAAIGGLILMKLASATQLQLAICNPFTAQFRALPALRVARTNPAVGVVAPEGSRSFRIYVAGGMSEAGGAYEPTVEVYDSAAAAGEWRVAGEMPVEFAVRLTVWTPNESVYSGDGMLYWMTSARAYSVMGFDISSNRWREVGVPMADRLEFAALVRREGKVAVVGGTSGGGGRVWELGGGDGWGVVGEVPVELGMRLLGEKMNWGCVKCVGIDGMMICLYKDLGSGIIVWTWSEGKWGWVHGCSSIPSIPIKGILLLPHLATSSAVI</sequence>
<proteinExistence type="predicted"/>